<feature type="domain" description="Apple" evidence="10">
    <location>
        <begin position="2260"/>
        <end position="2342"/>
    </location>
</feature>
<evidence type="ECO:0000259" key="10">
    <source>
        <dbReference type="PROSITE" id="PS50948"/>
    </source>
</evidence>
<dbReference type="InterPro" id="IPR036770">
    <property type="entry name" value="Ankyrin_rpt-contain_sf"/>
</dbReference>
<dbReference type="GO" id="GO:0016020">
    <property type="term" value="C:membrane"/>
    <property type="evidence" value="ECO:0007669"/>
    <property type="project" value="UniProtKB-SubCell"/>
</dbReference>
<feature type="compositionally biased region" description="Polar residues" evidence="9">
    <location>
        <begin position="1"/>
        <end position="15"/>
    </location>
</feature>
<feature type="compositionally biased region" description="Low complexity" evidence="9">
    <location>
        <begin position="62"/>
        <end position="79"/>
    </location>
</feature>
<keyword evidence="3" id="KW-0964">Secreted</keyword>
<evidence type="ECO:0000259" key="11">
    <source>
        <dbReference type="PROSITE" id="PS51412"/>
    </source>
</evidence>
<dbReference type="GO" id="GO:0005576">
    <property type="term" value="C:extracellular region"/>
    <property type="evidence" value="ECO:0007669"/>
    <property type="project" value="UniProtKB-SubCell"/>
</dbReference>
<dbReference type="Gene3D" id="1.25.40.20">
    <property type="entry name" value="Ankyrin repeat-containing domain"/>
    <property type="match status" value="1"/>
</dbReference>
<comment type="caution">
    <text evidence="12">The sequence shown here is derived from an EMBL/GenBank/DDBJ whole genome shotgun (WGS) entry which is preliminary data.</text>
</comment>
<dbReference type="PANTHER" id="PTHR24198">
    <property type="entry name" value="ANKYRIN REPEAT AND PROTEIN KINASE DOMAIN-CONTAINING PROTEIN"/>
    <property type="match status" value="1"/>
</dbReference>
<organism evidence="12 13">
    <name type="scientific">Batillaria attramentaria</name>
    <dbReference type="NCBI Taxonomy" id="370345"/>
    <lineage>
        <taxon>Eukaryota</taxon>
        <taxon>Metazoa</taxon>
        <taxon>Spiralia</taxon>
        <taxon>Lophotrochozoa</taxon>
        <taxon>Mollusca</taxon>
        <taxon>Gastropoda</taxon>
        <taxon>Caenogastropoda</taxon>
        <taxon>Sorbeoconcha</taxon>
        <taxon>Cerithioidea</taxon>
        <taxon>Batillariidae</taxon>
        <taxon>Batillaria</taxon>
    </lineage>
</organism>
<dbReference type="InterPro" id="IPR020864">
    <property type="entry name" value="MACPF"/>
</dbReference>
<evidence type="ECO:0000256" key="9">
    <source>
        <dbReference type="SAM" id="MobiDB-lite"/>
    </source>
</evidence>
<evidence type="ECO:0000256" key="8">
    <source>
        <dbReference type="PROSITE-ProRule" id="PRU00023"/>
    </source>
</evidence>
<dbReference type="PROSITE" id="PS00279">
    <property type="entry name" value="MACPF_1"/>
    <property type="match status" value="1"/>
</dbReference>
<feature type="compositionally biased region" description="Basic and acidic residues" evidence="9">
    <location>
        <begin position="301"/>
        <end position="340"/>
    </location>
</feature>
<evidence type="ECO:0000256" key="2">
    <source>
        <dbReference type="ARBA" id="ARBA00004613"/>
    </source>
</evidence>
<feature type="compositionally biased region" description="Basic and acidic residues" evidence="9">
    <location>
        <begin position="125"/>
        <end position="134"/>
    </location>
</feature>
<keyword evidence="4" id="KW-0677">Repeat</keyword>
<reference evidence="12 13" key="1">
    <citation type="journal article" date="2023" name="Sci. Data">
        <title>Genome assembly of the Korean intertidal mud-creeper Batillaria attramentaria.</title>
        <authorList>
            <person name="Patra A.K."/>
            <person name="Ho P.T."/>
            <person name="Jun S."/>
            <person name="Lee S.J."/>
            <person name="Kim Y."/>
            <person name="Won Y.J."/>
        </authorList>
    </citation>
    <scope>NUCLEOTIDE SEQUENCE [LARGE SCALE GENOMIC DNA]</scope>
    <source>
        <strain evidence="12">Wonlab-2016</strain>
    </source>
</reference>
<evidence type="ECO:0000256" key="5">
    <source>
        <dbReference type="ARBA" id="ARBA00023043"/>
    </source>
</evidence>
<dbReference type="Pfam" id="PF01823">
    <property type="entry name" value="MACPF"/>
    <property type="match status" value="1"/>
</dbReference>
<dbReference type="InterPro" id="IPR003609">
    <property type="entry name" value="Pan_app"/>
</dbReference>
<keyword evidence="13" id="KW-1185">Reference proteome</keyword>
<dbReference type="Proteomes" id="UP001519460">
    <property type="component" value="Unassembled WGS sequence"/>
</dbReference>
<evidence type="ECO:0000256" key="4">
    <source>
        <dbReference type="ARBA" id="ARBA00022737"/>
    </source>
</evidence>
<gene>
    <name evidence="12" type="ORF">BaRGS_00029725</name>
</gene>
<evidence type="ECO:0000256" key="3">
    <source>
        <dbReference type="ARBA" id="ARBA00022525"/>
    </source>
</evidence>
<feature type="domain" description="MACPF" evidence="11">
    <location>
        <begin position="1854"/>
        <end position="2175"/>
    </location>
</feature>
<dbReference type="EMBL" id="JACVVK020000312">
    <property type="protein sequence ID" value="KAK7479055.1"/>
    <property type="molecule type" value="Genomic_DNA"/>
</dbReference>
<feature type="region of interest" description="Disordered" evidence="9">
    <location>
        <begin position="244"/>
        <end position="340"/>
    </location>
</feature>
<comment type="subcellular location">
    <subcellularLocation>
        <location evidence="1">Membrane</location>
    </subcellularLocation>
    <subcellularLocation>
        <location evidence="2">Secreted</location>
    </subcellularLocation>
</comment>
<dbReference type="PANTHER" id="PTHR24198:SF165">
    <property type="entry name" value="ANKYRIN REPEAT-CONTAINING PROTEIN-RELATED"/>
    <property type="match status" value="1"/>
</dbReference>
<evidence type="ECO:0000313" key="12">
    <source>
        <dbReference type="EMBL" id="KAK7479055.1"/>
    </source>
</evidence>
<keyword evidence="7" id="KW-1015">Disulfide bond</keyword>
<dbReference type="SMART" id="SM00248">
    <property type="entry name" value="ANK"/>
    <property type="match status" value="7"/>
</dbReference>
<feature type="region of interest" description="Disordered" evidence="9">
    <location>
        <begin position="1"/>
        <end position="88"/>
    </location>
</feature>
<evidence type="ECO:0000313" key="13">
    <source>
        <dbReference type="Proteomes" id="UP001519460"/>
    </source>
</evidence>
<feature type="compositionally biased region" description="Acidic residues" evidence="9">
    <location>
        <begin position="288"/>
        <end position="300"/>
    </location>
</feature>
<accession>A0ABD0JWN1</accession>
<keyword evidence="6" id="KW-0472">Membrane</keyword>
<feature type="region of interest" description="Disordered" evidence="9">
    <location>
        <begin position="124"/>
        <end position="143"/>
    </location>
</feature>
<dbReference type="PROSITE" id="PS50948">
    <property type="entry name" value="PAN"/>
    <property type="match status" value="1"/>
</dbReference>
<dbReference type="InterPro" id="IPR020863">
    <property type="entry name" value="MACPF_CS"/>
</dbReference>
<evidence type="ECO:0000256" key="7">
    <source>
        <dbReference type="ARBA" id="ARBA00023157"/>
    </source>
</evidence>
<evidence type="ECO:0000256" key="6">
    <source>
        <dbReference type="ARBA" id="ARBA00023136"/>
    </source>
</evidence>
<evidence type="ECO:0000256" key="1">
    <source>
        <dbReference type="ARBA" id="ARBA00004370"/>
    </source>
</evidence>
<proteinExistence type="predicted"/>
<protein>
    <submittedName>
        <fullName evidence="12">Uncharacterized protein</fullName>
    </submittedName>
</protein>
<dbReference type="PROSITE" id="PS51412">
    <property type="entry name" value="MACPF_2"/>
    <property type="match status" value="1"/>
</dbReference>
<dbReference type="PROSITE" id="PS50088">
    <property type="entry name" value="ANK_REPEAT"/>
    <property type="match status" value="1"/>
</dbReference>
<name>A0ABD0JWN1_9CAEN</name>
<feature type="compositionally biased region" description="Polar residues" evidence="9">
    <location>
        <begin position="46"/>
        <end position="61"/>
    </location>
</feature>
<keyword evidence="5 8" id="KW-0040">ANK repeat</keyword>
<sequence>MSRRQASSPPTGTNSKKPRTAGSDDAELLASATQGTGSEFVHSHNEQTSVQVSPSASDMQNSPKASEASSSSGSLPESAYKTEEGRSRMETIDKLSKCNLEDYNDIVGLSGASPFFNTPVYKLNQGKENKDEGKRRPRQSLHNELSKTTDYCYKLEQDPEQPVKTQKGSKGIKSLKCVSVMEVLRGYVENRPAYLWVSDSLPVDLNLPMTSHLPSSTVQVFLIAQDLTPVVLTVFDECKPNIESVDKPVSEDVGRSDSEDVDSKDGESPRPKDVEKFHFDVVARSDPEDLGSPDPEDLDSTDPKDLYKRDHDDVNRSDPEDVEKPSPKDRSRSSPEDMDKSYREDVELFTVEVARLLTWRLHDFCNLDIIVLPCTLTWENLNVDELRREVTKQLEESSRFFGGITELTDTTLQTVKDAVLAVAVASYVPAFYTSYEDKAWLLLLDKEWRDVLSGIIEILQRGDQDTSLTYTADTEFKVKVAVMEASRRLSVNKDVAIVTQEKNIHECIEHLKRQAYDESKLHLNLHVKQPTPDTEDVGSSPDEYVIRIDCPSQISKERETELQQWHVLHEAVNRGDWSAVSDVILHSENETHRNWAIRTAAETAPENVIVDFLQQTQEQKEAEQHDSKMPSDEVADFVLMTVVKRRMWHAALELLRHNNVGDLHRRYAVSEASFRAPNDVFSHILPYRDDDQITTFLSDSNYADTAMYEFVRSFRFRMGTSVLSLLATNDNPEEHFRNTFSEAMSRIRKFPFYFAYIETLKAERFFWCTLKALNVRVADTEQKRAVEAASKRASDDQLSYMIIRFFTEDLAESVLDTAVRRGLWRSVSLLLRYNIPVRKQGLAVEKASTCFDDSAFVTWFQTFDDEDFPAVFAHVIFLDRRNVTQEILQDRFGRAPSLIGKIWLCSELLVKILGREEYVRQETSDYGAVSRFCLHKEILANITSFVVDCDGSVNFEELEDFIYTLDREKTRLHSLAFSILSECLRTFRTHSGVDFTVNCIVVPLLAAQNILADFRALALAEVNQNWENVRRFFLKTAVDHEDWDLVKELADHNLYDDERAWLLTKAHKQEKWDVVVQLADLGLQGVEMDRVYCFVAQRADWDTVLQIIEHGGDVRHIIEDLKTARAGHENLKRLRVLRIELSRDDSSFSTAVQEGRWGTVLHKLRRRPTHDQMSLALTVALSKGVQHVLIQLIRLGLEGDQRDSFFVEAMRQQLWGVGRVLIEHGVSTELCRTALPDLIKTKQWILVARVMELYLNDTERRHVMQVALDNREGSVVAHCISVMEGRLDLQDRELIFEQSLRHRMWPALKVLVEKIDSTGNKHRNLILQSAVELSKWDVVDHCVNHGADINTRDEKSETMLEKAARDGRFHTVVELLQRGADVADVNKYSVLSTVLHKMCEENVGPPVLSKILDKMCEENAGLQRVLDAMCEENAGLQRRAKYRGIVQTLIEFKADIHQPDSEGVTPLYRMIEHRLSNIIRHCIQWGHDVSQTVGPRGWTALHVMCKVGDWRSVRTIVARGGDPLAVTDDGQTLLTLAAGSLARMNNVAECIKLGISTHQPVISHYEMFSVLDALPMFRVRDTTTLWMLYESGSVSNKQLFKQLRKESHVLYIPGKTKEIHPYVQNLATTPRSLKSACRLVISHCLGVHCGRKQKTGVPAPRHDMLHIPDTMGVRDSRKTRAEQLPLTSELKRYVLHGFRKKRVSRSCYTKRTKAGLAGEVYLENIRLREQCQTSDADDAGISFLDSMRLLRKDNKDIKSSIKKERKNRRWSWICVGLVVAFQFLLIVAIVSLAGVAVYGKSKMPATDDGASQLPQAPMAMLQPLPVNPLRMSDSGVPAPLRKYYFNVGLRQDYLLQECQGPQLKRSFPDMDYALLGYNMLKGYPLAVGHDPGFTLPIFSADYSAGHMTADCRYSVPKGIILIPDVSCITSFSSDVVQTSYELSKSLSVSAHASGGGWGVSFSASAGYKESSSQVATGESVFIISRASCNYYYMKLLQRDAPPFHPVFLDWIVELNQTEHDDVYIDFIENYGTHFLSEVKFGASFTYEHKMTTSSFKEETQKGVNVAVSASYSGLFSVGGGFSMDSSQKEAASSFQKKVTTRTITIGAAPPANGDAMTWASTVKESPVPMSYDLESIEDLFSETFMGGDNMKPYGIDYQRIKTKIGETKQKYCARLRDQGLVDDCAELSPGLVMPKTRLYNHFATTKTQTKGQCIDECFKRTSCIAITFCEGCRDTVCYMYKEDLKFGGFQEDKWTSMFILPEIENLLVLAKTDINSNNKRSIKSDEEVTTFDSCQSHCLRDIYCAAFTFCTCPEQKEKCTLYSEKDMSLVRNNGNDHVFRLSSETEGGNRHCHHYRIP</sequence>
<feature type="compositionally biased region" description="Basic and acidic residues" evidence="9">
    <location>
        <begin position="244"/>
        <end position="287"/>
    </location>
</feature>
<dbReference type="SUPFAM" id="SSF48403">
    <property type="entry name" value="Ankyrin repeat"/>
    <property type="match status" value="1"/>
</dbReference>
<dbReference type="SMART" id="SM00457">
    <property type="entry name" value="MACPF"/>
    <property type="match status" value="1"/>
</dbReference>
<feature type="repeat" description="ANK" evidence="8">
    <location>
        <begin position="1355"/>
        <end position="1387"/>
    </location>
</feature>
<dbReference type="InterPro" id="IPR002110">
    <property type="entry name" value="Ankyrin_rpt"/>
</dbReference>